<dbReference type="GO" id="GO:0005975">
    <property type="term" value="P:carbohydrate metabolic process"/>
    <property type="evidence" value="ECO:0007669"/>
    <property type="project" value="InterPro"/>
</dbReference>
<dbReference type="AlphaFoldDB" id="A0A1G7NBR8"/>
<evidence type="ECO:0000259" key="11">
    <source>
        <dbReference type="Pfam" id="PF02880"/>
    </source>
</evidence>
<dbReference type="InterPro" id="IPR005845">
    <property type="entry name" value="A-D-PHexomutase_a/b/a-II"/>
</dbReference>
<proteinExistence type="inferred from homology"/>
<dbReference type="EMBL" id="FNBU01000023">
    <property type="protein sequence ID" value="SDF71406.1"/>
    <property type="molecule type" value="Genomic_DNA"/>
</dbReference>
<dbReference type="Gene3D" id="3.30.310.50">
    <property type="entry name" value="Alpha-D-phosphohexomutase, C-terminal domain"/>
    <property type="match status" value="1"/>
</dbReference>
<keyword evidence="13" id="KW-1185">Reference proteome</keyword>
<gene>
    <name evidence="12" type="ORF">SAMN05660235_02501</name>
</gene>
<evidence type="ECO:0000259" key="10">
    <source>
        <dbReference type="Pfam" id="PF02879"/>
    </source>
</evidence>
<dbReference type="GO" id="GO:0000287">
    <property type="term" value="F:magnesium ion binding"/>
    <property type="evidence" value="ECO:0007669"/>
    <property type="project" value="InterPro"/>
</dbReference>
<evidence type="ECO:0000256" key="5">
    <source>
        <dbReference type="ARBA" id="ARBA00022842"/>
    </source>
</evidence>
<dbReference type="SUPFAM" id="SSF53738">
    <property type="entry name" value="Phosphoglucomutase, first 3 domains"/>
    <property type="match status" value="3"/>
</dbReference>
<dbReference type="CDD" id="cd03089">
    <property type="entry name" value="PMM_PGM"/>
    <property type="match status" value="1"/>
</dbReference>
<name>A0A1G7NBR8_9FIRM</name>
<evidence type="ECO:0000256" key="3">
    <source>
        <dbReference type="ARBA" id="ARBA00022553"/>
    </source>
</evidence>
<evidence type="ECO:0000259" key="8">
    <source>
        <dbReference type="Pfam" id="PF00408"/>
    </source>
</evidence>
<dbReference type="GO" id="GO:0016868">
    <property type="term" value="F:intramolecular phosphotransferase activity"/>
    <property type="evidence" value="ECO:0007669"/>
    <property type="project" value="InterPro"/>
</dbReference>
<feature type="domain" description="Alpha-D-phosphohexomutase C-terminal" evidence="8">
    <location>
        <begin position="372"/>
        <end position="439"/>
    </location>
</feature>
<sequence length="453" mass="49825">MEITTAAFKAYDIRGRVPEELNEELAYRTGRAYVDIFGAKKVVVGRDVRLSGPALRDALVQGLNDSGCDVVDIGVCGTEMVYFATAHLGLDGGIMITASHNPQDYNGMKLVREGARPISGDSGLKDIAARVSAGQFAPAATRGKVEAHDILPAYVEHLLTYIDRSALKPLKVVVNAGNGCAGPIIDALEPHLPFEFIKVNHEPDGTFPNGIPNPLLVENRAATADVVRQAGADVGIAWDGDFDRCFLFDEKGEFIEGYYLVGFLAQAMLKRYPGAKIIHDPRLTWNTIELVRAAGGIPVMTKTGHAFMKERLRAEDAVYGGEMSAHHYFKDFAYCDSGMIPWLMVLEIMCREGRPLSVLMRERMLCYPVSGEINREVADGAAVVRAIEAKYAPGALVVDHTDGLSVEYANWRFNVRMSNTEPLLRLNVETRCDTRLLEEKTQELLAFIDGIKF</sequence>
<dbReference type="Pfam" id="PF02878">
    <property type="entry name" value="PGM_PMM_I"/>
    <property type="match status" value="1"/>
</dbReference>
<dbReference type="PANTHER" id="PTHR43771:SF1">
    <property type="entry name" value="PHOSPHOMANNOMUTASE"/>
    <property type="match status" value="1"/>
</dbReference>
<dbReference type="InterPro" id="IPR036900">
    <property type="entry name" value="A-D-PHexomutase_C_sf"/>
</dbReference>
<keyword evidence="6" id="KW-0413">Isomerase</keyword>
<dbReference type="InterPro" id="IPR005846">
    <property type="entry name" value="A-D-PHexomutase_a/b/a-III"/>
</dbReference>
<evidence type="ECO:0000256" key="6">
    <source>
        <dbReference type="ARBA" id="ARBA00023235"/>
    </source>
</evidence>
<keyword evidence="3" id="KW-0597">Phosphoprotein</keyword>
<evidence type="ECO:0000256" key="4">
    <source>
        <dbReference type="ARBA" id="ARBA00022723"/>
    </source>
</evidence>
<dbReference type="Proteomes" id="UP000243333">
    <property type="component" value="Unassembled WGS sequence"/>
</dbReference>
<feature type="domain" description="Alpha-D-phosphohexomutase alpha/beta/alpha" evidence="9">
    <location>
        <begin position="7"/>
        <end position="135"/>
    </location>
</feature>
<reference evidence="13" key="1">
    <citation type="submission" date="2016-10" db="EMBL/GenBank/DDBJ databases">
        <authorList>
            <person name="Varghese N."/>
            <person name="Submissions S."/>
        </authorList>
    </citation>
    <scope>NUCLEOTIDE SEQUENCE [LARGE SCALE GENOMIC DNA]</scope>
    <source>
        <strain evidence="13">DSM 23256</strain>
    </source>
</reference>
<comment type="similarity">
    <text evidence="2 7">Belongs to the phosphohexose mutase family.</text>
</comment>
<evidence type="ECO:0000256" key="7">
    <source>
        <dbReference type="RuleBase" id="RU004326"/>
    </source>
</evidence>
<evidence type="ECO:0000256" key="1">
    <source>
        <dbReference type="ARBA" id="ARBA00001946"/>
    </source>
</evidence>
<dbReference type="InterPro" id="IPR016055">
    <property type="entry name" value="A-D-PHexomutase_a/b/a-I/II/III"/>
</dbReference>
<evidence type="ECO:0000313" key="12">
    <source>
        <dbReference type="EMBL" id="SDF71406.1"/>
    </source>
</evidence>
<organism evidence="12 13">
    <name type="scientific">Sporolituus thermophilus DSM 23256</name>
    <dbReference type="NCBI Taxonomy" id="1123285"/>
    <lineage>
        <taxon>Bacteria</taxon>
        <taxon>Bacillati</taxon>
        <taxon>Bacillota</taxon>
        <taxon>Negativicutes</taxon>
        <taxon>Selenomonadales</taxon>
        <taxon>Sporomusaceae</taxon>
        <taxon>Sporolituus</taxon>
    </lineage>
</organism>
<keyword evidence="4 7" id="KW-0479">Metal-binding</keyword>
<dbReference type="InterPro" id="IPR005844">
    <property type="entry name" value="A-D-PHexomutase_a/b/a-I"/>
</dbReference>
<dbReference type="Pfam" id="PF02880">
    <property type="entry name" value="PGM_PMM_III"/>
    <property type="match status" value="1"/>
</dbReference>
<dbReference type="InterPro" id="IPR005841">
    <property type="entry name" value="Alpha-D-phosphohexomutase_SF"/>
</dbReference>
<dbReference type="SUPFAM" id="SSF55957">
    <property type="entry name" value="Phosphoglucomutase, C-terminal domain"/>
    <property type="match status" value="1"/>
</dbReference>
<dbReference type="InterPro" id="IPR016066">
    <property type="entry name" value="A-D-PHexomutase_CS"/>
</dbReference>
<accession>A0A1G7NBR8</accession>
<comment type="cofactor">
    <cofactor evidence="1">
        <name>Mg(2+)</name>
        <dbReference type="ChEBI" id="CHEBI:18420"/>
    </cofactor>
</comment>
<evidence type="ECO:0000313" key="13">
    <source>
        <dbReference type="Proteomes" id="UP000243333"/>
    </source>
</evidence>
<keyword evidence="5 7" id="KW-0460">Magnesium</keyword>
<dbReference type="PRINTS" id="PR00509">
    <property type="entry name" value="PGMPMM"/>
</dbReference>
<dbReference type="PANTHER" id="PTHR43771">
    <property type="entry name" value="PHOSPHOMANNOMUTASE"/>
    <property type="match status" value="1"/>
</dbReference>
<feature type="domain" description="Alpha-D-phosphohexomutase alpha/beta/alpha" evidence="11">
    <location>
        <begin position="257"/>
        <end position="364"/>
    </location>
</feature>
<dbReference type="Pfam" id="PF00408">
    <property type="entry name" value="PGM_PMM_IV"/>
    <property type="match status" value="1"/>
</dbReference>
<evidence type="ECO:0000259" key="9">
    <source>
        <dbReference type="Pfam" id="PF02878"/>
    </source>
</evidence>
<dbReference type="OrthoDB" id="9806956at2"/>
<dbReference type="STRING" id="1123285.SAMN05660235_02501"/>
<dbReference type="Gene3D" id="3.40.120.10">
    <property type="entry name" value="Alpha-D-Glucose-1,6-Bisphosphate, subunit A, domain 3"/>
    <property type="match status" value="3"/>
</dbReference>
<evidence type="ECO:0000256" key="2">
    <source>
        <dbReference type="ARBA" id="ARBA00010231"/>
    </source>
</evidence>
<dbReference type="RefSeq" id="WP_093691356.1">
    <property type="nucleotide sequence ID" value="NZ_FNBU01000023.1"/>
</dbReference>
<protein>
    <submittedName>
        <fullName evidence="12">Phosphomannomutase</fullName>
    </submittedName>
</protein>
<dbReference type="InterPro" id="IPR005843">
    <property type="entry name" value="A-D-PHexomutase_C"/>
</dbReference>
<feature type="domain" description="Alpha-D-phosphohexomutase alpha/beta/alpha" evidence="10">
    <location>
        <begin position="153"/>
        <end position="252"/>
    </location>
</feature>
<dbReference type="Pfam" id="PF02879">
    <property type="entry name" value="PGM_PMM_II"/>
    <property type="match status" value="1"/>
</dbReference>
<dbReference type="PROSITE" id="PS00710">
    <property type="entry name" value="PGM_PMM"/>
    <property type="match status" value="1"/>
</dbReference>